<dbReference type="Gene3D" id="3.40.50.1000">
    <property type="entry name" value="HAD superfamily/HAD-like"/>
    <property type="match status" value="1"/>
</dbReference>
<keyword evidence="1" id="KW-0732">Signal</keyword>
<dbReference type="InterPro" id="IPR036412">
    <property type="entry name" value="HAD-like_sf"/>
</dbReference>
<evidence type="ECO:0000313" key="3">
    <source>
        <dbReference type="Proteomes" id="UP000284202"/>
    </source>
</evidence>
<name>A0A418SM04_9RHOB</name>
<dbReference type="OrthoDB" id="193314at2"/>
<proteinExistence type="predicted"/>
<reference evidence="3" key="1">
    <citation type="submission" date="2018-09" db="EMBL/GenBank/DDBJ databases">
        <title>Acidovorax cavernicola nov. sp. isolated from Gruta de las Maravillas (Aracena, Spain).</title>
        <authorList>
            <person name="Jurado V."/>
            <person name="Gutierrez-Patricio S."/>
            <person name="Gonzalez-Pimentel J.L."/>
            <person name="Miller A.Z."/>
            <person name="Laiz L."/>
            <person name="Saiz-Jimenez C."/>
        </authorList>
    </citation>
    <scope>NUCLEOTIDE SEQUENCE [LARGE SCALE GENOMIC DNA]</scope>
    <source>
        <strain evidence="3">1011MAR3C25</strain>
    </source>
</reference>
<accession>A0A418SM04</accession>
<dbReference type="AlphaFoldDB" id="A0A418SM04"/>
<dbReference type="EMBL" id="QZCG01000022">
    <property type="protein sequence ID" value="RJE81964.1"/>
    <property type="molecule type" value="Genomic_DNA"/>
</dbReference>
<gene>
    <name evidence="2" type="ORF">D3P04_22175</name>
</gene>
<dbReference type="InterPro" id="IPR023214">
    <property type="entry name" value="HAD_sf"/>
</dbReference>
<keyword evidence="3" id="KW-1185">Reference proteome</keyword>
<organism evidence="2 3">
    <name type="scientific">Paracoccus onubensis</name>
    <dbReference type="NCBI Taxonomy" id="1675788"/>
    <lineage>
        <taxon>Bacteria</taxon>
        <taxon>Pseudomonadati</taxon>
        <taxon>Pseudomonadota</taxon>
        <taxon>Alphaproteobacteria</taxon>
        <taxon>Rhodobacterales</taxon>
        <taxon>Paracoccaceae</taxon>
        <taxon>Paracoccus</taxon>
    </lineage>
</organism>
<evidence type="ECO:0000256" key="1">
    <source>
        <dbReference type="ARBA" id="ARBA00022729"/>
    </source>
</evidence>
<protein>
    <submittedName>
        <fullName evidence="2">5'-nucleotidase</fullName>
    </submittedName>
</protein>
<dbReference type="InterPro" id="IPR005519">
    <property type="entry name" value="Acid_phosphat_B-like"/>
</dbReference>
<dbReference type="Pfam" id="PF03767">
    <property type="entry name" value="Acid_phosphat_B"/>
    <property type="match status" value="1"/>
</dbReference>
<evidence type="ECO:0000313" key="2">
    <source>
        <dbReference type="EMBL" id="RJE81964.1"/>
    </source>
</evidence>
<dbReference type="Proteomes" id="UP000284202">
    <property type="component" value="Unassembled WGS sequence"/>
</dbReference>
<sequence length="275" mass="30643">MPVTLWAAGAGFGVYRNSALNLHPDKAWFRAWTYQDTDFQGGSMTETGILDHPHEHAMAIRYQQRSAEIKALQRQCYALATLRLRATVEAAGGSGAGLAVVSDIDETILDNAAVMAHAMSRPTGQDKIDIWKLWEREGQPHLIPGAADFFELADELGVTIFYVSDRFDENKIATIATLSRLGLPQADADHVRLLGPPKAERRIAIEKSHRIILLLGDTLHDFDDAFAGSPLEEQHRLTEEHARRFGEDWIVFPNAGHGTWMEAELLPWDAPIRSL</sequence>
<dbReference type="SUPFAM" id="SSF56784">
    <property type="entry name" value="HAD-like"/>
    <property type="match status" value="1"/>
</dbReference>
<comment type="caution">
    <text evidence="2">The sequence shown here is derived from an EMBL/GenBank/DDBJ whole genome shotgun (WGS) entry which is preliminary data.</text>
</comment>